<organism evidence="1 2">
    <name type="scientific">Trichomalopsis sarcophagae</name>
    <dbReference type="NCBI Taxonomy" id="543379"/>
    <lineage>
        <taxon>Eukaryota</taxon>
        <taxon>Metazoa</taxon>
        <taxon>Ecdysozoa</taxon>
        <taxon>Arthropoda</taxon>
        <taxon>Hexapoda</taxon>
        <taxon>Insecta</taxon>
        <taxon>Pterygota</taxon>
        <taxon>Neoptera</taxon>
        <taxon>Endopterygota</taxon>
        <taxon>Hymenoptera</taxon>
        <taxon>Apocrita</taxon>
        <taxon>Proctotrupomorpha</taxon>
        <taxon>Chalcidoidea</taxon>
        <taxon>Pteromalidae</taxon>
        <taxon>Pteromalinae</taxon>
        <taxon>Trichomalopsis</taxon>
    </lineage>
</organism>
<gene>
    <name evidence="1" type="ORF">TSAR_006510</name>
</gene>
<accession>A0A232EZD1</accession>
<evidence type="ECO:0000313" key="2">
    <source>
        <dbReference type="Proteomes" id="UP000215335"/>
    </source>
</evidence>
<dbReference type="Proteomes" id="UP000215335">
    <property type="component" value="Unassembled WGS sequence"/>
</dbReference>
<reference evidence="1 2" key="1">
    <citation type="journal article" date="2017" name="Curr. Biol.">
        <title>The Evolution of Venom by Co-option of Single-Copy Genes.</title>
        <authorList>
            <person name="Martinson E.O."/>
            <person name="Mrinalini"/>
            <person name="Kelkar Y.D."/>
            <person name="Chang C.H."/>
            <person name="Werren J.H."/>
        </authorList>
    </citation>
    <scope>NUCLEOTIDE SEQUENCE [LARGE SCALE GENOMIC DNA]</scope>
    <source>
        <strain evidence="1 2">Alberta</strain>
        <tissue evidence="1">Whole body</tissue>
    </source>
</reference>
<dbReference type="AlphaFoldDB" id="A0A232EZD1"/>
<dbReference type="EMBL" id="NNAY01001516">
    <property type="protein sequence ID" value="OXU23725.1"/>
    <property type="molecule type" value="Genomic_DNA"/>
</dbReference>
<evidence type="ECO:0000313" key="1">
    <source>
        <dbReference type="EMBL" id="OXU23725.1"/>
    </source>
</evidence>
<sequence>MTCAISLVSKCTFYQNNHLPIYYLVPDQGYTSMHRNARCNVADHVYKLITTNHVTSFLRALKVPSIRLRCSWYCRKLE</sequence>
<protein>
    <submittedName>
        <fullName evidence="1">Uncharacterized protein</fullName>
    </submittedName>
</protein>
<name>A0A232EZD1_9HYME</name>
<keyword evidence="2" id="KW-1185">Reference proteome</keyword>
<proteinExistence type="predicted"/>
<comment type="caution">
    <text evidence="1">The sequence shown here is derived from an EMBL/GenBank/DDBJ whole genome shotgun (WGS) entry which is preliminary data.</text>
</comment>